<dbReference type="OrthoDB" id="3518533at2759"/>
<proteinExistence type="predicted"/>
<gene>
    <name evidence="3" type="ORF">PDIGIT_LOCUS1966</name>
</gene>
<feature type="domain" description="DUF7907" evidence="2">
    <location>
        <begin position="66"/>
        <end position="190"/>
    </location>
</feature>
<organism evidence="3 4">
    <name type="scientific">Periconia digitata</name>
    <dbReference type="NCBI Taxonomy" id="1303443"/>
    <lineage>
        <taxon>Eukaryota</taxon>
        <taxon>Fungi</taxon>
        <taxon>Dikarya</taxon>
        <taxon>Ascomycota</taxon>
        <taxon>Pezizomycotina</taxon>
        <taxon>Dothideomycetes</taxon>
        <taxon>Pleosporomycetidae</taxon>
        <taxon>Pleosporales</taxon>
        <taxon>Massarineae</taxon>
        <taxon>Periconiaceae</taxon>
        <taxon>Periconia</taxon>
    </lineage>
</organism>
<dbReference type="AlphaFoldDB" id="A0A9W4XHP9"/>
<comment type="caution">
    <text evidence="3">The sequence shown here is derived from an EMBL/GenBank/DDBJ whole genome shotgun (WGS) entry which is preliminary data.</text>
</comment>
<evidence type="ECO:0000313" key="3">
    <source>
        <dbReference type="EMBL" id="CAI6277272.1"/>
    </source>
</evidence>
<accession>A0A9W4XHP9</accession>
<reference evidence="3" key="1">
    <citation type="submission" date="2023-01" db="EMBL/GenBank/DDBJ databases">
        <authorList>
            <person name="Van Ghelder C."/>
            <person name="Rancurel C."/>
        </authorList>
    </citation>
    <scope>NUCLEOTIDE SEQUENCE</scope>
    <source>
        <strain evidence="3">CNCM I-4278</strain>
    </source>
</reference>
<name>A0A9W4XHP9_9PLEO</name>
<feature type="chain" id="PRO_5040948699" description="DUF7907 domain-containing protein" evidence="1">
    <location>
        <begin position="22"/>
        <end position="215"/>
    </location>
</feature>
<evidence type="ECO:0000259" key="2">
    <source>
        <dbReference type="Pfam" id="PF25484"/>
    </source>
</evidence>
<dbReference type="Proteomes" id="UP001152607">
    <property type="component" value="Unassembled WGS sequence"/>
</dbReference>
<dbReference type="EMBL" id="CAOQHR010000001">
    <property type="protein sequence ID" value="CAI6277272.1"/>
    <property type="molecule type" value="Genomic_DNA"/>
</dbReference>
<keyword evidence="4" id="KW-1185">Reference proteome</keyword>
<sequence>MRLQTLPPLLLLLLAPHRSFSQLPPTTKKPAFNILAIIPPETPLAHVSAWSLTIPSTSPISDTLPVLLTPDPNLGTTFYENGTSETFAARTSQILTDGVDDGVPWAITLRSPGQESSQIELVKGGQGYPGVQVAEWPATVYLETGTFFVCNVTTSSLSSAVAEDDEENVIALFWRRKGSRTPEGCSNAEMQAWCVEGGTLHENSRDSTCYYEEEE</sequence>
<dbReference type="Pfam" id="PF25484">
    <property type="entry name" value="DUF7907"/>
    <property type="match status" value="1"/>
</dbReference>
<keyword evidence="1" id="KW-0732">Signal</keyword>
<protein>
    <recommendedName>
        <fullName evidence="2">DUF7907 domain-containing protein</fullName>
    </recommendedName>
</protein>
<dbReference type="InterPro" id="IPR057229">
    <property type="entry name" value="DUF7907"/>
</dbReference>
<evidence type="ECO:0000256" key="1">
    <source>
        <dbReference type="SAM" id="SignalP"/>
    </source>
</evidence>
<feature type="signal peptide" evidence="1">
    <location>
        <begin position="1"/>
        <end position="21"/>
    </location>
</feature>
<evidence type="ECO:0000313" key="4">
    <source>
        <dbReference type="Proteomes" id="UP001152607"/>
    </source>
</evidence>